<dbReference type="HOGENOM" id="CLU_176380_0_0_6"/>
<reference evidence="1" key="1">
    <citation type="submission" date="2013-07" db="EMBL/GenBank/DDBJ databases">
        <title>Sub-species coevolution in mutualistic symbiosis.</title>
        <authorList>
            <person name="Murfin K."/>
            <person name="Klassen J."/>
            <person name="Lee M."/>
            <person name="Forst S."/>
            <person name="Stock P."/>
            <person name="Goodrich-Blair H."/>
        </authorList>
    </citation>
    <scope>NUCLEOTIDE SEQUENCE [LARGE SCALE GENOMIC DNA]</scope>
    <source>
        <strain evidence="1">Kraussei Becker Underwood</strain>
    </source>
</reference>
<comment type="caution">
    <text evidence="1">The sequence shown here is derived from an EMBL/GenBank/DDBJ whole genome shotgun (WGS) entry which is preliminary data.</text>
</comment>
<protein>
    <submittedName>
        <fullName evidence="1">Uncharacterized protein</fullName>
    </submittedName>
</protein>
<sequence>MALFRFKRRCEINYKDSLSLRNHQSQRFNYEIFVVYIFTNWDLKAHLSENAYFGNNLLISNQTTDLASACPDPCAQLTH</sequence>
<organism evidence="1">
    <name type="scientific">Xenorhabdus bovienii str. kraussei Becker Underwood</name>
    <dbReference type="NCBI Taxonomy" id="1398204"/>
    <lineage>
        <taxon>Bacteria</taxon>
        <taxon>Pseudomonadati</taxon>
        <taxon>Pseudomonadota</taxon>
        <taxon>Gammaproteobacteria</taxon>
        <taxon>Enterobacterales</taxon>
        <taxon>Morganellaceae</taxon>
        <taxon>Xenorhabdus</taxon>
    </lineage>
</organism>
<evidence type="ECO:0000313" key="1">
    <source>
        <dbReference type="EMBL" id="CDH25686.1"/>
    </source>
</evidence>
<proteinExistence type="predicted"/>
<dbReference type="EMBL" id="CBSZ010000353">
    <property type="protein sequence ID" value="CDH25686.1"/>
    <property type="molecule type" value="Genomic_DNA"/>
</dbReference>
<gene>
    <name evidence="1" type="ORF">XBKB1_4160002</name>
</gene>
<dbReference type="AlphaFoldDB" id="A0A077PYB3"/>
<dbReference type="Proteomes" id="UP000028493">
    <property type="component" value="Unassembled WGS sequence"/>
</dbReference>
<name>A0A077PYB3_XENBV</name>
<accession>A0A077PYB3</accession>